<evidence type="ECO:0000313" key="2">
    <source>
        <dbReference type="EMBL" id="CAG6741633.1"/>
    </source>
</evidence>
<evidence type="ECO:0000256" key="1">
    <source>
        <dbReference type="SAM" id="MobiDB-lite"/>
    </source>
</evidence>
<name>A0A8D8Z605_9HEMI</name>
<dbReference type="AlphaFoldDB" id="A0A8D8Z605"/>
<dbReference type="EMBL" id="HBUF01428103">
    <property type="protein sequence ID" value="CAG6741633.1"/>
    <property type="molecule type" value="Transcribed_RNA"/>
</dbReference>
<reference evidence="2" key="1">
    <citation type="submission" date="2021-05" db="EMBL/GenBank/DDBJ databases">
        <authorList>
            <person name="Alioto T."/>
            <person name="Alioto T."/>
            <person name="Gomez Garrido J."/>
        </authorList>
    </citation>
    <scope>NUCLEOTIDE SEQUENCE</scope>
</reference>
<organism evidence="2">
    <name type="scientific">Cacopsylla melanoneura</name>
    <dbReference type="NCBI Taxonomy" id="428564"/>
    <lineage>
        <taxon>Eukaryota</taxon>
        <taxon>Metazoa</taxon>
        <taxon>Ecdysozoa</taxon>
        <taxon>Arthropoda</taxon>
        <taxon>Hexapoda</taxon>
        <taxon>Insecta</taxon>
        <taxon>Pterygota</taxon>
        <taxon>Neoptera</taxon>
        <taxon>Paraneoptera</taxon>
        <taxon>Hemiptera</taxon>
        <taxon>Sternorrhyncha</taxon>
        <taxon>Psylloidea</taxon>
        <taxon>Psyllidae</taxon>
        <taxon>Psyllinae</taxon>
        <taxon>Cacopsylla</taxon>
    </lineage>
</organism>
<sequence length="127" mass="14430">MSLHTSDPSFLSYYKTYCTVLKKVIKKAKGLYTVQQIKQAPKNKKIKTIWNVIKSHSKYNKKSVADPFKLKIGDSNIDDPKTVANTFNQFWINVAKETLNSQSSSSPLPPPSSSSLPFSSHHHHRIR</sequence>
<feature type="region of interest" description="Disordered" evidence="1">
    <location>
        <begin position="100"/>
        <end position="127"/>
    </location>
</feature>
<proteinExistence type="predicted"/>
<protein>
    <submittedName>
        <fullName evidence="2">Uncharacterized protein</fullName>
    </submittedName>
</protein>
<accession>A0A8D8Z605</accession>